<feature type="transmembrane region" description="Helical" evidence="1">
    <location>
        <begin position="249"/>
        <end position="268"/>
    </location>
</feature>
<evidence type="ECO:0000313" key="2">
    <source>
        <dbReference type="EMBL" id="QMV85972.1"/>
    </source>
</evidence>
<dbReference type="AlphaFoldDB" id="A0A7G5FH81"/>
<feature type="transmembrane region" description="Helical" evidence="1">
    <location>
        <begin position="123"/>
        <end position="151"/>
    </location>
</feature>
<accession>A0A7G5FH81</accession>
<sequence length="275" mass="27881">MKSELYTLRHLPNMRVISILAVLMAGVGGALQWSLPFLLKIDPPQAGDGPAGQQVQALIDASDPSLAGFQMAALDITGSGQSSGISIFVIAIVALAITAASYAFSSGAVVWKVVGTGSRVKWALSLTSAVLCSVLLVCVGACIFNALIALVAAPMNNASLVAPAAEVATMWLRGSLAVALLALAITGVVLAVRKVGPAIGIVVAVVMAGVIFGTVGAMAGWDPYVYCWLPTSAVTIAGGQGLTQTLNPWVGIGALAAWAALSLGLGLARFTRANL</sequence>
<organism evidence="2 3">
    <name type="scientific">Corynebacterium hindlerae</name>
    <dbReference type="NCBI Taxonomy" id="699041"/>
    <lineage>
        <taxon>Bacteria</taxon>
        <taxon>Bacillati</taxon>
        <taxon>Actinomycetota</taxon>
        <taxon>Actinomycetes</taxon>
        <taxon>Mycobacteriales</taxon>
        <taxon>Corynebacteriaceae</taxon>
        <taxon>Corynebacterium</taxon>
    </lineage>
</organism>
<dbReference type="Proteomes" id="UP000515570">
    <property type="component" value="Chromosome"/>
</dbReference>
<feature type="transmembrane region" description="Helical" evidence="1">
    <location>
        <begin position="171"/>
        <end position="192"/>
    </location>
</feature>
<reference evidence="2 3" key="1">
    <citation type="submission" date="2020-07" db="EMBL/GenBank/DDBJ databases">
        <title>non toxigenic Corynebacterium sp. nov from a clinical source.</title>
        <authorList>
            <person name="Bernier A.-M."/>
            <person name="Bernard K."/>
        </authorList>
    </citation>
    <scope>NUCLEOTIDE SEQUENCE [LARGE SCALE GENOMIC DNA]</scope>
    <source>
        <strain evidence="3">NML 93-0612</strain>
    </source>
</reference>
<feature type="transmembrane region" description="Helical" evidence="1">
    <location>
        <begin position="12"/>
        <end position="35"/>
    </location>
</feature>
<evidence type="ECO:0000313" key="3">
    <source>
        <dbReference type="Proteomes" id="UP000515570"/>
    </source>
</evidence>
<proteinExistence type="predicted"/>
<keyword evidence="1" id="KW-0472">Membrane</keyword>
<protein>
    <submittedName>
        <fullName evidence="2">Uncharacterized protein</fullName>
    </submittedName>
</protein>
<evidence type="ECO:0000256" key="1">
    <source>
        <dbReference type="SAM" id="Phobius"/>
    </source>
</evidence>
<name>A0A7G5FH81_9CORY</name>
<dbReference type="RefSeq" id="WP_182386787.1">
    <property type="nucleotide sequence ID" value="NZ_CP059833.1"/>
</dbReference>
<feature type="transmembrane region" description="Helical" evidence="1">
    <location>
        <begin position="85"/>
        <end position="111"/>
    </location>
</feature>
<gene>
    <name evidence="2" type="ORF">HW450_04435</name>
</gene>
<keyword evidence="1" id="KW-1133">Transmembrane helix</keyword>
<keyword evidence="1" id="KW-0812">Transmembrane</keyword>
<feature type="transmembrane region" description="Helical" evidence="1">
    <location>
        <begin position="199"/>
        <end position="221"/>
    </location>
</feature>
<dbReference type="EMBL" id="CP059833">
    <property type="protein sequence ID" value="QMV85972.1"/>
    <property type="molecule type" value="Genomic_DNA"/>
</dbReference>
<keyword evidence="3" id="KW-1185">Reference proteome</keyword>